<keyword evidence="6" id="KW-1185">Reference proteome</keyword>
<gene>
    <name evidence="5" type="ORF">EAG_08394</name>
</gene>
<keyword evidence="4" id="KW-0812">Transmembrane</keyword>
<organism evidence="6">
    <name type="scientific">Camponotus floridanus</name>
    <name type="common">Florida carpenter ant</name>
    <dbReference type="NCBI Taxonomy" id="104421"/>
    <lineage>
        <taxon>Eukaryota</taxon>
        <taxon>Metazoa</taxon>
        <taxon>Ecdysozoa</taxon>
        <taxon>Arthropoda</taxon>
        <taxon>Hexapoda</taxon>
        <taxon>Insecta</taxon>
        <taxon>Pterygota</taxon>
        <taxon>Neoptera</taxon>
        <taxon>Endopterygota</taxon>
        <taxon>Hymenoptera</taxon>
        <taxon>Apocrita</taxon>
        <taxon>Aculeata</taxon>
        <taxon>Formicoidea</taxon>
        <taxon>Formicidae</taxon>
        <taxon>Formicinae</taxon>
        <taxon>Camponotus</taxon>
    </lineage>
</organism>
<dbReference type="AlphaFoldDB" id="E1ZYQ7"/>
<reference evidence="5 6" key="1">
    <citation type="journal article" date="2010" name="Science">
        <title>Genomic comparison of the ants Camponotus floridanus and Harpegnathos saltator.</title>
        <authorList>
            <person name="Bonasio R."/>
            <person name="Zhang G."/>
            <person name="Ye C."/>
            <person name="Mutti N.S."/>
            <person name="Fang X."/>
            <person name="Qin N."/>
            <person name="Donahue G."/>
            <person name="Yang P."/>
            <person name="Li Q."/>
            <person name="Li C."/>
            <person name="Zhang P."/>
            <person name="Huang Z."/>
            <person name="Berger S.L."/>
            <person name="Reinberg D."/>
            <person name="Wang J."/>
            <person name="Liebig J."/>
        </authorList>
    </citation>
    <scope>NUCLEOTIDE SEQUENCE [LARGE SCALE GENOMIC DNA]</scope>
    <source>
        <strain evidence="6">C129</strain>
    </source>
</reference>
<dbReference type="EMBL" id="GL435242">
    <property type="protein sequence ID" value="EFN73597.1"/>
    <property type="molecule type" value="Genomic_DNA"/>
</dbReference>
<dbReference type="GO" id="GO:0008194">
    <property type="term" value="F:UDP-glycosyltransferase activity"/>
    <property type="evidence" value="ECO:0007669"/>
    <property type="project" value="InterPro"/>
</dbReference>
<dbReference type="OMA" id="PSHISNW"/>
<keyword evidence="4" id="KW-1133">Transmembrane helix</keyword>
<dbReference type="SUPFAM" id="SSF53756">
    <property type="entry name" value="UDP-Glycosyltransferase/glycogen phosphorylase"/>
    <property type="match status" value="2"/>
</dbReference>
<dbReference type="FunFam" id="3.40.50.2000:FF:000021">
    <property type="entry name" value="UDP-glucuronosyltransferase"/>
    <property type="match status" value="1"/>
</dbReference>
<dbReference type="PANTHER" id="PTHR48043:SF159">
    <property type="entry name" value="EG:EG0003.4 PROTEIN-RELATED"/>
    <property type="match status" value="1"/>
</dbReference>
<evidence type="ECO:0000256" key="2">
    <source>
        <dbReference type="ARBA" id="ARBA00022676"/>
    </source>
</evidence>
<dbReference type="InterPro" id="IPR002213">
    <property type="entry name" value="UDP_glucos_trans"/>
</dbReference>
<dbReference type="InParanoid" id="E1ZYQ7"/>
<protein>
    <submittedName>
        <fullName evidence="5">Ecdysteroid UDP-glucosyltransferase</fullName>
    </submittedName>
</protein>
<proteinExistence type="inferred from homology"/>
<feature type="transmembrane region" description="Helical" evidence="4">
    <location>
        <begin position="799"/>
        <end position="826"/>
    </location>
</feature>
<keyword evidence="3 5" id="KW-0808">Transferase</keyword>
<keyword evidence="2" id="KW-0328">Glycosyltransferase</keyword>
<dbReference type="Pfam" id="PF00201">
    <property type="entry name" value="UDPGT"/>
    <property type="match status" value="2"/>
</dbReference>
<evidence type="ECO:0000313" key="5">
    <source>
        <dbReference type="EMBL" id="EFN73597.1"/>
    </source>
</evidence>
<evidence type="ECO:0000313" key="6">
    <source>
        <dbReference type="Proteomes" id="UP000000311"/>
    </source>
</evidence>
<dbReference type="Gene3D" id="3.40.50.2000">
    <property type="entry name" value="Glycogen Phosphorylase B"/>
    <property type="match status" value="2"/>
</dbReference>
<dbReference type="InterPro" id="IPR050271">
    <property type="entry name" value="UDP-glycosyltransferase"/>
</dbReference>
<sequence length="831" mass="97120">MPFKNLMEAVVQLNLLDLEESIAWTAAHILNRELFKNPEMKKLYAIDSNEHFDAVIVEQGPTQISLNAFAYRFNAPLIGISSLDVFNHMRYTFGSLILPSHISNWQVNTLPESNMSFWRRLVNFYEVWKQMYKWANVHIPIEDAIVKEYLGEDLPHIVDITRNMSIYLVNKHPVLSYDRPEQRNVIFFHGFHIAKVPPALPKDLKQFLDDSTKGFIYVSLGTNVKWEHLPNNTFEFFLEVFSALPYKVVWKYDPDLLPGKFENILASKWFPQQSILAHRNIKLFIYQGGMQSTEETVYYGVPIIGFPIFWDQMYNVQYMTKLGIGVHLHSNNISKESIETAVHEVINNKRYKDRIKYVSKLYNDVPYDSLQNTVRWIEFVIRQNGTLFLRNSLSDETWYQRYDWDIIGFLAILIFIASLLILWTHQIVYRSLCLALNKRGHEIVIVTPRPMKDPTLKNYTEIDVSIVNPTVEEYKNQQSQMSPSELYKYSFDLINIMSDAIFNVPKFKELYKEDSNEKFDAVMVEAIAGLSTCTMAYRFNAPLIGVMSLGIHNHQRYVFGSPILPSHSSNWEVNALLGENPSIWQRLRNFIEVWSLIYYWTSNFITTEQETAKKYLGHDIPQVIDVMKNMSVLLVNENPVNVYPRPEQTNAIFFSGLHIQKTLSRLPKVSHPNIKLFIYQGGLQSTEEAVYYAVPVLGLSVVSEQEIRIKRLVSSGAAIYLPLNKITKECFHTAIHQILNDKSYKEKMTYLSYLFKDQPYDTMENALWWIEFVMRHKEVNILRFSESDNPWYQRYDIDIIALLSVILFMLTCIIVLIIFKILNFILNRIAF</sequence>
<keyword evidence="4" id="KW-0472">Membrane</keyword>
<dbReference type="CDD" id="cd03784">
    <property type="entry name" value="GT1_Gtf-like"/>
    <property type="match status" value="1"/>
</dbReference>
<dbReference type="OrthoDB" id="5835829at2759"/>
<comment type="similarity">
    <text evidence="1">Belongs to the UDP-glycosyltransferase family.</text>
</comment>
<name>E1ZYQ7_CAMFO</name>
<dbReference type="Proteomes" id="UP000000311">
    <property type="component" value="Unassembled WGS sequence"/>
</dbReference>
<accession>E1ZYQ7</accession>
<dbReference type="PANTHER" id="PTHR48043">
    <property type="entry name" value="EG:EG0003.4 PROTEIN-RELATED"/>
    <property type="match status" value="1"/>
</dbReference>
<evidence type="ECO:0000256" key="1">
    <source>
        <dbReference type="ARBA" id="ARBA00009995"/>
    </source>
</evidence>
<evidence type="ECO:0000256" key="3">
    <source>
        <dbReference type="ARBA" id="ARBA00022679"/>
    </source>
</evidence>
<feature type="transmembrane region" description="Helical" evidence="4">
    <location>
        <begin position="406"/>
        <end position="424"/>
    </location>
</feature>
<evidence type="ECO:0000256" key="4">
    <source>
        <dbReference type="SAM" id="Phobius"/>
    </source>
</evidence>